<accession>A0ACD3A0I9</accession>
<evidence type="ECO:0000313" key="2">
    <source>
        <dbReference type="Proteomes" id="UP000308600"/>
    </source>
</evidence>
<sequence>MLPHHPSATSIFLAKPPTDEEASLVTLFRPPHWASGEPVVVSPSRRPQQAHAGITRQRKKPRLEHAKPVDDFDNFLPQVDAFFPQVYSSPSPQPPAQEKSLDNACVALEGDAGFSDAIELGLVGFYQILHDVFVVQGWDKTSDKATNNWFHLQRGEADGRPIYGCCCPDPSPRCIHQRYLEGGGVHNFADDDLPSSFNSSGVIPFSIELAADESLLVYFSVATPGRYDIKSRAIVAYQGLRSDTGTWRCHRDQSVDVCVHIHEVLSQKQLLELIFGERASGNAPELGARAPRTQTQPAVISYLPILPPNWAELPSDPPLYQRPPVLKQQVELLNLDTTSTCPCNGTRTTFQPHSPTTRGNGILYTLTHAYRLEVELQKCPASSLRQNRFIGPDLRELGIFNFNNHMFFTHDLLDEYTSELTSSETPFTAWIAVSARRYHRHNSKEPFASEELFRSAWFAYVELQIGNNDMSCPSCGPSPSETIWDGVTLAFSRKHVLSSLQPPTSQTDGSPTHVNRPVKAQQLVPDASIRKTIRKVVKSKLLGRIQVLLADEGTSVEVAENGNDEDDEGESEADDEDEDDEEIQEDDDADEESIVKVSKDLLELVAKIPVAFTLLTNLFPSLGTLFLENFGLEALSKKTPHPFYIQLFEQIVAEESILQFANRAALDSLGKFLASPGTSMVSYLNAIPALYQVARFHKDLGEPCPPPLIDVCRWIHNRGSEILTRLLRNATPFTPQSTALEELDWKTTGCCYSLPLLRHRPVYPHLRHDKNTEPGGKRGEKCSKFYAQYGKKRLTGGIMCVWCTHSICYGFHFIPIGEGRNDVFSALYTRWPQPPKLIIYDFACALAPYCMTRESAFFADTLFGIDGFHAKGHTKCSPAAFLSNYSGVNPQLMRINSSAAECGNSGLARIRKAVSYMSQRRAIIYTRVFIAMWNRLRIRKIVGQKV</sequence>
<protein>
    <submittedName>
        <fullName evidence="1">Uncharacterized protein</fullName>
    </submittedName>
</protein>
<dbReference type="Proteomes" id="UP000308600">
    <property type="component" value="Unassembled WGS sequence"/>
</dbReference>
<evidence type="ECO:0000313" key="1">
    <source>
        <dbReference type="EMBL" id="TFK59215.1"/>
    </source>
</evidence>
<proteinExistence type="predicted"/>
<name>A0ACD3A0I9_9AGAR</name>
<organism evidence="1 2">
    <name type="scientific">Pluteus cervinus</name>
    <dbReference type="NCBI Taxonomy" id="181527"/>
    <lineage>
        <taxon>Eukaryota</taxon>
        <taxon>Fungi</taxon>
        <taxon>Dikarya</taxon>
        <taxon>Basidiomycota</taxon>
        <taxon>Agaricomycotina</taxon>
        <taxon>Agaricomycetes</taxon>
        <taxon>Agaricomycetidae</taxon>
        <taxon>Agaricales</taxon>
        <taxon>Pluteineae</taxon>
        <taxon>Pluteaceae</taxon>
        <taxon>Pluteus</taxon>
    </lineage>
</organism>
<dbReference type="EMBL" id="ML209046">
    <property type="protein sequence ID" value="TFK59215.1"/>
    <property type="molecule type" value="Genomic_DNA"/>
</dbReference>
<keyword evidence="2" id="KW-1185">Reference proteome</keyword>
<reference evidence="1 2" key="1">
    <citation type="journal article" date="2019" name="Nat. Ecol. Evol.">
        <title>Megaphylogeny resolves global patterns of mushroom evolution.</title>
        <authorList>
            <person name="Varga T."/>
            <person name="Krizsan K."/>
            <person name="Foldi C."/>
            <person name="Dima B."/>
            <person name="Sanchez-Garcia M."/>
            <person name="Sanchez-Ramirez S."/>
            <person name="Szollosi G.J."/>
            <person name="Szarkandi J.G."/>
            <person name="Papp V."/>
            <person name="Albert L."/>
            <person name="Andreopoulos W."/>
            <person name="Angelini C."/>
            <person name="Antonin V."/>
            <person name="Barry K.W."/>
            <person name="Bougher N.L."/>
            <person name="Buchanan P."/>
            <person name="Buyck B."/>
            <person name="Bense V."/>
            <person name="Catcheside P."/>
            <person name="Chovatia M."/>
            <person name="Cooper J."/>
            <person name="Damon W."/>
            <person name="Desjardin D."/>
            <person name="Finy P."/>
            <person name="Geml J."/>
            <person name="Haridas S."/>
            <person name="Hughes K."/>
            <person name="Justo A."/>
            <person name="Karasinski D."/>
            <person name="Kautmanova I."/>
            <person name="Kiss B."/>
            <person name="Kocsube S."/>
            <person name="Kotiranta H."/>
            <person name="LaButti K.M."/>
            <person name="Lechner B.E."/>
            <person name="Liimatainen K."/>
            <person name="Lipzen A."/>
            <person name="Lukacs Z."/>
            <person name="Mihaltcheva S."/>
            <person name="Morgado L.N."/>
            <person name="Niskanen T."/>
            <person name="Noordeloos M.E."/>
            <person name="Ohm R.A."/>
            <person name="Ortiz-Santana B."/>
            <person name="Ovrebo C."/>
            <person name="Racz N."/>
            <person name="Riley R."/>
            <person name="Savchenko A."/>
            <person name="Shiryaev A."/>
            <person name="Soop K."/>
            <person name="Spirin V."/>
            <person name="Szebenyi C."/>
            <person name="Tomsovsky M."/>
            <person name="Tulloss R.E."/>
            <person name="Uehling J."/>
            <person name="Grigoriev I.V."/>
            <person name="Vagvolgyi C."/>
            <person name="Papp T."/>
            <person name="Martin F.M."/>
            <person name="Miettinen O."/>
            <person name="Hibbett D.S."/>
            <person name="Nagy L.G."/>
        </authorList>
    </citation>
    <scope>NUCLEOTIDE SEQUENCE [LARGE SCALE GENOMIC DNA]</scope>
    <source>
        <strain evidence="1 2">NL-1719</strain>
    </source>
</reference>
<gene>
    <name evidence="1" type="ORF">BDN72DRAFT_966129</name>
</gene>